<dbReference type="GO" id="GO:0016747">
    <property type="term" value="F:acyltransferase activity, transferring groups other than amino-acyl groups"/>
    <property type="evidence" value="ECO:0007669"/>
    <property type="project" value="InterPro"/>
</dbReference>
<dbReference type="PANTHER" id="PTHR43792">
    <property type="entry name" value="GNAT FAMILY, PUTATIVE (AFU_ORTHOLOGUE AFUA_3G00765)-RELATED-RELATED"/>
    <property type="match status" value="1"/>
</dbReference>
<dbReference type="Pfam" id="PF13302">
    <property type="entry name" value="Acetyltransf_3"/>
    <property type="match status" value="1"/>
</dbReference>
<name>A0AAU2UYL5_9ACTN</name>
<evidence type="ECO:0000313" key="2">
    <source>
        <dbReference type="EMBL" id="WTW59658.1"/>
    </source>
</evidence>
<dbReference type="InterPro" id="IPR000182">
    <property type="entry name" value="GNAT_dom"/>
</dbReference>
<dbReference type="InterPro" id="IPR051531">
    <property type="entry name" value="N-acetyltransferase"/>
</dbReference>
<sequence length="192" mass="20364">MNPLSTEPTLSAEPIATARLDLLPLRVAYAGEMAAVLSDPALHAFIGGAPDTPQALRARYERLTAGSPDLGVTWLNWVIRLRDEHCLTGTVQATVGPTPQVAEIAWVVGAPWQGRGVATEAARGLVEWLGRQPVREVRAHIHPEHQASAAVAAAAGLAPTDELQDGEVRWLRRAGSDVDDGARTNSGFQSGS</sequence>
<accession>A0AAU2UYL5</accession>
<dbReference type="AlphaFoldDB" id="A0AAU2UYL5"/>
<dbReference type="PANTHER" id="PTHR43792:SF16">
    <property type="entry name" value="N-ACETYLTRANSFERASE DOMAIN-CONTAINING PROTEIN"/>
    <property type="match status" value="1"/>
</dbReference>
<dbReference type="Gene3D" id="3.40.630.30">
    <property type="match status" value="1"/>
</dbReference>
<dbReference type="InterPro" id="IPR016181">
    <property type="entry name" value="Acyl_CoA_acyltransferase"/>
</dbReference>
<dbReference type="PROSITE" id="PS51186">
    <property type="entry name" value="GNAT"/>
    <property type="match status" value="1"/>
</dbReference>
<evidence type="ECO:0000259" key="1">
    <source>
        <dbReference type="PROSITE" id="PS51186"/>
    </source>
</evidence>
<proteinExistence type="predicted"/>
<feature type="domain" description="N-acetyltransferase" evidence="1">
    <location>
        <begin position="20"/>
        <end position="175"/>
    </location>
</feature>
<dbReference type="SUPFAM" id="SSF55729">
    <property type="entry name" value="Acyl-CoA N-acyltransferases (Nat)"/>
    <property type="match status" value="1"/>
</dbReference>
<dbReference type="EMBL" id="CP108318">
    <property type="protein sequence ID" value="WTW59658.1"/>
    <property type="molecule type" value="Genomic_DNA"/>
</dbReference>
<organism evidence="2">
    <name type="scientific">Streptomyces sp. NBC_00003</name>
    <dbReference type="NCBI Taxonomy" id="2903608"/>
    <lineage>
        <taxon>Bacteria</taxon>
        <taxon>Bacillati</taxon>
        <taxon>Actinomycetota</taxon>
        <taxon>Actinomycetes</taxon>
        <taxon>Kitasatosporales</taxon>
        <taxon>Streptomycetaceae</taxon>
        <taxon>Streptomyces</taxon>
    </lineage>
</organism>
<reference evidence="2" key="1">
    <citation type="submission" date="2022-10" db="EMBL/GenBank/DDBJ databases">
        <title>The complete genomes of actinobacterial strains from the NBC collection.</title>
        <authorList>
            <person name="Joergensen T.S."/>
            <person name="Alvarez Arevalo M."/>
            <person name="Sterndorff E.B."/>
            <person name="Faurdal D."/>
            <person name="Vuksanovic O."/>
            <person name="Mourched A.-S."/>
            <person name="Charusanti P."/>
            <person name="Shaw S."/>
            <person name="Blin K."/>
            <person name="Weber T."/>
        </authorList>
    </citation>
    <scope>NUCLEOTIDE SEQUENCE</scope>
    <source>
        <strain evidence="2">NBC_00003</strain>
    </source>
</reference>
<protein>
    <submittedName>
        <fullName evidence="2">GNAT family N-acetyltransferase</fullName>
    </submittedName>
</protein>
<gene>
    <name evidence="2" type="ORF">OG549_02760</name>
</gene>